<protein>
    <submittedName>
        <fullName evidence="1">Uncharacterized protein</fullName>
    </submittedName>
</protein>
<dbReference type="Proteomes" id="UP000735302">
    <property type="component" value="Unassembled WGS sequence"/>
</dbReference>
<evidence type="ECO:0000313" key="1">
    <source>
        <dbReference type="EMBL" id="GFN76568.1"/>
    </source>
</evidence>
<name>A0AAV3Y3B4_9GAST</name>
<gene>
    <name evidence="1" type="ORF">PoB_000307400</name>
</gene>
<dbReference type="EMBL" id="BLXT01000403">
    <property type="protein sequence ID" value="GFN76568.1"/>
    <property type="molecule type" value="Genomic_DNA"/>
</dbReference>
<comment type="caution">
    <text evidence="1">The sequence shown here is derived from an EMBL/GenBank/DDBJ whole genome shotgun (WGS) entry which is preliminary data.</text>
</comment>
<dbReference type="AlphaFoldDB" id="A0AAV3Y3B4"/>
<keyword evidence="2" id="KW-1185">Reference proteome</keyword>
<accession>A0AAV3Y3B4</accession>
<organism evidence="1 2">
    <name type="scientific">Plakobranchus ocellatus</name>
    <dbReference type="NCBI Taxonomy" id="259542"/>
    <lineage>
        <taxon>Eukaryota</taxon>
        <taxon>Metazoa</taxon>
        <taxon>Spiralia</taxon>
        <taxon>Lophotrochozoa</taxon>
        <taxon>Mollusca</taxon>
        <taxon>Gastropoda</taxon>
        <taxon>Heterobranchia</taxon>
        <taxon>Euthyneura</taxon>
        <taxon>Panpulmonata</taxon>
        <taxon>Sacoglossa</taxon>
        <taxon>Placobranchoidea</taxon>
        <taxon>Plakobranchidae</taxon>
        <taxon>Plakobranchus</taxon>
    </lineage>
</organism>
<reference evidence="1 2" key="1">
    <citation type="journal article" date="2021" name="Elife">
        <title>Chloroplast acquisition without the gene transfer in kleptoplastic sea slugs, Plakobranchus ocellatus.</title>
        <authorList>
            <person name="Maeda T."/>
            <person name="Takahashi S."/>
            <person name="Yoshida T."/>
            <person name="Shimamura S."/>
            <person name="Takaki Y."/>
            <person name="Nagai Y."/>
            <person name="Toyoda A."/>
            <person name="Suzuki Y."/>
            <person name="Arimoto A."/>
            <person name="Ishii H."/>
            <person name="Satoh N."/>
            <person name="Nishiyama T."/>
            <person name="Hasebe M."/>
            <person name="Maruyama T."/>
            <person name="Minagawa J."/>
            <person name="Obokata J."/>
            <person name="Shigenobu S."/>
        </authorList>
    </citation>
    <scope>NUCLEOTIDE SEQUENCE [LARGE SCALE GENOMIC DNA]</scope>
</reference>
<evidence type="ECO:0000313" key="2">
    <source>
        <dbReference type="Proteomes" id="UP000735302"/>
    </source>
</evidence>
<proteinExistence type="predicted"/>
<sequence length="172" mass="18870">MFFGCDVSHRSFLSQRRVMNRFWALCLGHKTRVALGSSPLQQAWSELLVVVITGVLLAGVSATPCTDICLGSCELSAQHSRIWMPYLEAFVQPNLDACRSVCVVSCNCADTCNAECGAQLITCRDVPDMNFFHYTKCQFEFMACSMICATQCSISVSAGVLDKMYKAVLPAV</sequence>